<dbReference type="AlphaFoldDB" id="A0A919W4Z3"/>
<sequence>MNVDEDYRHITKMITPGPPLVLPDVYLKWYAVCRADQSIDSAEARAFLAGEVAAGRLAITGDVGFVIHHLSGEHVHLLLVCTWRGNNEMWETVYISDAGPFTLMPQTTHRGVMCVWEFGAVAHEHQAWTEFLRSDRTEKARQRYAESQFSGPI</sequence>
<comment type="caution">
    <text evidence="1">The sequence shown here is derived from an EMBL/GenBank/DDBJ whole genome shotgun (WGS) entry which is preliminary data.</text>
</comment>
<protein>
    <submittedName>
        <fullName evidence="1">Uncharacterized protein</fullName>
    </submittedName>
</protein>
<evidence type="ECO:0000313" key="2">
    <source>
        <dbReference type="Proteomes" id="UP000677082"/>
    </source>
</evidence>
<dbReference type="RefSeq" id="WP_213006609.1">
    <property type="nucleotide sequence ID" value="NZ_BOQN01000034.1"/>
</dbReference>
<keyword evidence="2" id="KW-1185">Reference proteome</keyword>
<gene>
    <name evidence="1" type="ORF">Ato02nite_024710</name>
</gene>
<accession>A0A919W4Z3</accession>
<organism evidence="1 2">
    <name type="scientific">Paractinoplanes toevensis</name>
    <dbReference type="NCBI Taxonomy" id="571911"/>
    <lineage>
        <taxon>Bacteria</taxon>
        <taxon>Bacillati</taxon>
        <taxon>Actinomycetota</taxon>
        <taxon>Actinomycetes</taxon>
        <taxon>Micromonosporales</taxon>
        <taxon>Micromonosporaceae</taxon>
        <taxon>Paractinoplanes</taxon>
    </lineage>
</organism>
<evidence type="ECO:0000313" key="1">
    <source>
        <dbReference type="EMBL" id="GIM90678.1"/>
    </source>
</evidence>
<dbReference type="EMBL" id="BOQN01000034">
    <property type="protein sequence ID" value="GIM90678.1"/>
    <property type="molecule type" value="Genomic_DNA"/>
</dbReference>
<name>A0A919W4Z3_9ACTN</name>
<proteinExistence type="predicted"/>
<reference evidence="1 2" key="1">
    <citation type="submission" date="2021-03" db="EMBL/GenBank/DDBJ databases">
        <title>Whole genome shotgun sequence of Actinoplanes toevensis NBRC 105298.</title>
        <authorList>
            <person name="Komaki H."/>
            <person name="Tamura T."/>
        </authorList>
    </citation>
    <scope>NUCLEOTIDE SEQUENCE [LARGE SCALE GENOMIC DNA]</scope>
    <source>
        <strain evidence="1 2">NBRC 105298</strain>
    </source>
</reference>
<dbReference type="Proteomes" id="UP000677082">
    <property type="component" value="Unassembled WGS sequence"/>
</dbReference>